<dbReference type="HAMAP" id="MF_01940">
    <property type="entry name" value="RNA_CPDase"/>
    <property type="match status" value="1"/>
</dbReference>
<dbReference type="NCBIfam" id="TIGR02258">
    <property type="entry name" value="2_5_ligase"/>
    <property type="match status" value="1"/>
</dbReference>
<feature type="active site" description="Proton donor" evidence="2">
    <location>
        <position position="43"/>
    </location>
</feature>
<dbReference type="EMBL" id="CP095074">
    <property type="protein sequence ID" value="UOQ94181.1"/>
    <property type="molecule type" value="Genomic_DNA"/>
</dbReference>
<dbReference type="Proteomes" id="UP000831880">
    <property type="component" value="Chromosome"/>
</dbReference>
<dbReference type="RefSeq" id="WP_244753823.1">
    <property type="nucleotide sequence ID" value="NZ_CP095074.1"/>
</dbReference>
<gene>
    <name evidence="4" type="primary">thpR</name>
    <name evidence="4" type="ORF">MUO14_04230</name>
</gene>
<keyword evidence="5" id="KW-1185">Reference proteome</keyword>
<sequence length="189" mass="22008">MTTNHYFIGVPLQKERQDEFADLQEILREEMKYKNWTHPEDFHITLKFLGACTTEQLEAIKKELLKKSWPDPFELQLGPADAFGKKDQPRVFHVSVEAASPLVSIKRDIEQLCEQVGFERENRTYKPHVTLAKKWISGISPLSAKKVHDHFLKCYSMEVDRFCLYQIHPQQSPKYEVVCEVNLDNGGET</sequence>
<keyword evidence="1 2" id="KW-0378">Hydrolase</keyword>
<dbReference type="Pfam" id="PF02834">
    <property type="entry name" value="LigT_PEase"/>
    <property type="match status" value="1"/>
</dbReference>
<evidence type="ECO:0000259" key="3">
    <source>
        <dbReference type="Pfam" id="PF02834"/>
    </source>
</evidence>
<dbReference type="Gene3D" id="3.90.1140.10">
    <property type="entry name" value="Cyclic phosphodiesterase"/>
    <property type="match status" value="1"/>
</dbReference>
<dbReference type="SUPFAM" id="SSF55144">
    <property type="entry name" value="LigT-like"/>
    <property type="match status" value="1"/>
</dbReference>
<organism evidence="4 5">
    <name type="scientific">Halobacillus shinanisalinarum</name>
    <dbReference type="NCBI Taxonomy" id="2932258"/>
    <lineage>
        <taxon>Bacteria</taxon>
        <taxon>Bacillati</taxon>
        <taxon>Bacillota</taxon>
        <taxon>Bacilli</taxon>
        <taxon>Bacillales</taxon>
        <taxon>Bacillaceae</taxon>
        <taxon>Halobacillus</taxon>
    </lineage>
</organism>
<dbReference type="InterPro" id="IPR014051">
    <property type="entry name" value="Phosphoesterase_HXTX"/>
</dbReference>
<dbReference type="InterPro" id="IPR004175">
    <property type="entry name" value="RNA_CPDase"/>
</dbReference>
<feature type="short sequence motif" description="HXTX 1" evidence="2">
    <location>
        <begin position="43"/>
        <end position="46"/>
    </location>
</feature>
<evidence type="ECO:0000313" key="4">
    <source>
        <dbReference type="EMBL" id="UOQ94181.1"/>
    </source>
</evidence>
<evidence type="ECO:0000256" key="1">
    <source>
        <dbReference type="ARBA" id="ARBA00022801"/>
    </source>
</evidence>
<comment type="similarity">
    <text evidence="2">Belongs to the 2H phosphoesterase superfamily. ThpR family.</text>
</comment>
<dbReference type="EC" id="3.1.4.58" evidence="2"/>
<evidence type="ECO:0000313" key="5">
    <source>
        <dbReference type="Proteomes" id="UP000831880"/>
    </source>
</evidence>
<dbReference type="PANTHER" id="PTHR35561">
    <property type="entry name" value="RNA 2',3'-CYCLIC PHOSPHODIESTERASE"/>
    <property type="match status" value="1"/>
</dbReference>
<dbReference type="PANTHER" id="PTHR35561:SF1">
    <property type="entry name" value="RNA 2',3'-CYCLIC PHOSPHODIESTERASE"/>
    <property type="match status" value="1"/>
</dbReference>
<evidence type="ECO:0000256" key="2">
    <source>
        <dbReference type="HAMAP-Rule" id="MF_01940"/>
    </source>
</evidence>
<accession>A0ABY4H164</accession>
<comment type="function">
    <text evidence="2">Hydrolyzes RNA 2',3'-cyclic phosphodiester to an RNA 2'-phosphomonoester.</text>
</comment>
<feature type="short sequence motif" description="HXTX 2" evidence="2">
    <location>
        <begin position="128"/>
        <end position="131"/>
    </location>
</feature>
<feature type="domain" description="Phosphoesterase HXTX" evidence="3">
    <location>
        <begin position="10"/>
        <end position="92"/>
    </location>
</feature>
<dbReference type="InterPro" id="IPR009097">
    <property type="entry name" value="Cyclic_Pdiesterase"/>
</dbReference>
<protein>
    <recommendedName>
        <fullName evidence="2">RNA 2',3'-cyclic phosphodiesterase</fullName>
        <shortName evidence="2">RNA 2',3'-CPDase</shortName>
        <ecNumber evidence="2">3.1.4.58</ecNumber>
    </recommendedName>
</protein>
<feature type="active site" description="Proton acceptor" evidence="2">
    <location>
        <position position="128"/>
    </location>
</feature>
<reference evidence="4 5" key="1">
    <citation type="submission" date="2022-04" db="EMBL/GenBank/DDBJ databases">
        <title>Halobacillus sp. isolated from saltern.</title>
        <authorList>
            <person name="Won M."/>
            <person name="Lee C.-M."/>
            <person name="Woen H.-Y."/>
            <person name="Kwon S.-W."/>
        </authorList>
    </citation>
    <scope>NUCLEOTIDE SEQUENCE [LARGE SCALE GENOMIC DNA]</scope>
    <source>
        <strain evidence="4 5">SSTM10-2</strain>
    </source>
</reference>
<proteinExistence type="inferred from homology"/>
<name>A0ABY4H164_9BACI</name>
<comment type="catalytic activity">
    <reaction evidence="2">
        <text>a 3'-end 2',3'-cyclophospho-ribonucleotide-RNA + H2O = a 3'-end 2'-phospho-ribonucleotide-RNA + H(+)</text>
        <dbReference type="Rhea" id="RHEA:11828"/>
        <dbReference type="Rhea" id="RHEA-COMP:10464"/>
        <dbReference type="Rhea" id="RHEA-COMP:17353"/>
        <dbReference type="ChEBI" id="CHEBI:15377"/>
        <dbReference type="ChEBI" id="CHEBI:15378"/>
        <dbReference type="ChEBI" id="CHEBI:83064"/>
        <dbReference type="ChEBI" id="CHEBI:173113"/>
        <dbReference type="EC" id="3.1.4.58"/>
    </reaction>
</comment>